<evidence type="ECO:0000256" key="5">
    <source>
        <dbReference type="ARBA" id="ARBA00023004"/>
    </source>
</evidence>
<evidence type="ECO:0000256" key="4">
    <source>
        <dbReference type="ARBA" id="ARBA00023002"/>
    </source>
</evidence>
<keyword evidence="4" id="KW-0560">Oxidoreductase</keyword>
<dbReference type="PANTHER" id="PTHR46030">
    <property type="entry name" value="ALPHA-KETOGLUTARATE-DEPENDENT DIOXYGENASE ALKB HOMOLOG 6"/>
    <property type="match status" value="1"/>
</dbReference>
<keyword evidence="2" id="KW-0479">Metal-binding</keyword>
<dbReference type="PANTHER" id="PTHR46030:SF1">
    <property type="entry name" value="ALPHA-KETOGLUTARATE-DEPENDENT DIOXYGENASE ALKB HOMOLOG 6"/>
    <property type="match status" value="1"/>
</dbReference>
<name>A0ABQ7GHR2_DUNSA</name>
<dbReference type="SUPFAM" id="SSF51197">
    <property type="entry name" value="Clavaminate synthase-like"/>
    <property type="match status" value="1"/>
</dbReference>
<comment type="caution">
    <text evidence="6">The sequence shown here is derived from an EMBL/GenBank/DDBJ whole genome shotgun (WGS) entry which is preliminary data.</text>
</comment>
<evidence type="ECO:0000256" key="2">
    <source>
        <dbReference type="ARBA" id="ARBA00022723"/>
    </source>
</evidence>
<reference evidence="6" key="1">
    <citation type="submission" date="2017-08" db="EMBL/GenBank/DDBJ databases">
        <authorList>
            <person name="Polle J.E."/>
            <person name="Barry K."/>
            <person name="Cushman J."/>
            <person name="Schmutz J."/>
            <person name="Tran D."/>
            <person name="Hathwaick L.T."/>
            <person name="Yim W.C."/>
            <person name="Jenkins J."/>
            <person name="Mckie-Krisberg Z.M."/>
            <person name="Prochnik S."/>
            <person name="Lindquist E."/>
            <person name="Dockter R.B."/>
            <person name="Adam C."/>
            <person name="Molina H."/>
            <person name="Bunkerborg J."/>
            <person name="Jin E."/>
            <person name="Buchheim M."/>
            <person name="Magnuson J."/>
        </authorList>
    </citation>
    <scope>NUCLEOTIDE SEQUENCE</scope>
    <source>
        <strain evidence="6">CCAP 19/18</strain>
    </source>
</reference>
<evidence type="ECO:0000256" key="1">
    <source>
        <dbReference type="ARBA" id="ARBA00007879"/>
    </source>
</evidence>
<evidence type="ECO:0000313" key="7">
    <source>
        <dbReference type="Proteomes" id="UP000815325"/>
    </source>
</evidence>
<organism evidence="6 7">
    <name type="scientific">Dunaliella salina</name>
    <name type="common">Green alga</name>
    <name type="synonym">Protococcus salinus</name>
    <dbReference type="NCBI Taxonomy" id="3046"/>
    <lineage>
        <taxon>Eukaryota</taxon>
        <taxon>Viridiplantae</taxon>
        <taxon>Chlorophyta</taxon>
        <taxon>core chlorophytes</taxon>
        <taxon>Chlorophyceae</taxon>
        <taxon>CS clade</taxon>
        <taxon>Chlamydomonadales</taxon>
        <taxon>Dunaliellaceae</taxon>
        <taxon>Dunaliella</taxon>
    </lineage>
</organism>
<keyword evidence="5" id="KW-0408">Iron</keyword>
<keyword evidence="3" id="KW-0223">Dioxygenase</keyword>
<dbReference type="EMBL" id="MU069772">
    <property type="protein sequence ID" value="KAF5834153.1"/>
    <property type="molecule type" value="Genomic_DNA"/>
</dbReference>
<evidence type="ECO:0000256" key="3">
    <source>
        <dbReference type="ARBA" id="ARBA00022964"/>
    </source>
</evidence>
<keyword evidence="7" id="KW-1185">Reference proteome</keyword>
<accession>A0ABQ7GHR2</accession>
<evidence type="ECO:0000313" key="6">
    <source>
        <dbReference type="EMBL" id="KAF5834153.1"/>
    </source>
</evidence>
<dbReference type="Gene3D" id="2.60.120.1520">
    <property type="match status" value="1"/>
</dbReference>
<comment type="similarity">
    <text evidence="1">Belongs to the alkB family.</text>
</comment>
<protein>
    <submittedName>
        <fullName evidence="6">Uncharacterized protein</fullName>
    </submittedName>
</protein>
<sequence>MGGPAVIHFSRKQDAQQTCGAQQAGRTSLVLQPRSLLVFKDLAYTQYLHSIDEVDADHLGNNIVNLHMHPELALGSMLPRGPERVSLTVRRVEKVVKSLLRLKNS</sequence>
<gene>
    <name evidence="6" type="ORF">DUNSADRAFT_9272</name>
</gene>
<dbReference type="InterPro" id="IPR032862">
    <property type="entry name" value="ALKBH6"/>
</dbReference>
<dbReference type="Proteomes" id="UP000815325">
    <property type="component" value="Unassembled WGS sequence"/>
</dbReference>
<proteinExistence type="inferred from homology"/>